<dbReference type="Proteomes" id="UP001524383">
    <property type="component" value="Unassembled WGS sequence"/>
</dbReference>
<keyword evidence="1" id="KW-1133">Transmembrane helix</keyword>
<keyword evidence="1" id="KW-0812">Transmembrane</keyword>
<dbReference type="InterPro" id="IPR052348">
    <property type="entry name" value="Metallopeptidase_M50B"/>
</dbReference>
<protein>
    <submittedName>
        <fullName evidence="2">Peptidase M50</fullName>
    </submittedName>
</protein>
<feature type="transmembrane region" description="Helical" evidence="1">
    <location>
        <begin position="70"/>
        <end position="93"/>
    </location>
</feature>
<proteinExistence type="predicted"/>
<feature type="transmembrane region" description="Helical" evidence="1">
    <location>
        <begin position="173"/>
        <end position="195"/>
    </location>
</feature>
<keyword evidence="1" id="KW-0472">Membrane</keyword>
<evidence type="ECO:0000313" key="3">
    <source>
        <dbReference type="Proteomes" id="UP001524383"/>
    </source>
</evidence>
<dbReference type="PANTHER" id="PTHR35864:SF1">
    <property type="entry name" value="ZINC METALLOPROTEASE YWHC-RELATED"/>
    <property type="match status" value="1"/>
</dbReference>
<keyword evidence="3" id="KW-1185">Reference proteome</keyword>
<evidence type="ECO:0000256" key="1">
    <source>
        <dbReference type="SAM" id="Phobius"/>
    </source>
</evidence>
<gene>
    <name evidence="2" type="ORF">FTO68_10580</name>
</gene>
<dbReference type="RefSeq" id="WP_255333393.1">
    <property type="nucleotide sequence ID" value="NZ_VOTZ01000029.1"/>
</dbReference>
<dbReference type="EMBL" id="VOTZ01000029">
    <property type="protein sequence ID" value="MCQ1539424.1"/>
    <property type="molecule type" value="Genomic_DNA"/>
</dbReference>
<evidence type="ECO:0000313" key="2">
    <source>
        <dbReference type="EMBL" id="MCQ1539424.1"/>
    </source>
</evidence>
<feature type="transmembrane region" description="Helical" evidence="1">
    <location>
        <begin position="105"/>
        <end position="125"/>
    </location>
</feature>
<accession>A0ABD4TMJ6</accession>
<name>A0ABD4TMJ6_9EURY</name>
<feature type="transmembrane region" description="Helical" evidence="1">
    <location>
        <begin position="132"/>
        <end position="153"/>
    </location>
</feature>
<reference evidence="2 3" key="1">
    <citation type="submission" date="2019-08" db="EMBL/GenBank/DDBJ databases">
        <authorList>
            <person name="Chen S.-C."/>
            <person name="Lai M.-C."/>
            <person name="You Y.-T."/>
        </authorList>
    </citation>
    <scope>NUCLEOTIDE SEQUENCE [LARGE SCALE GENOMIC DNA]</scope>
    <source>
        <strain evidence="2 3">P2F9704a</strain>
    </source>
</reference>
<organism evidence="2 3">
    <name type="scientific">Methanocalculus taiwanensis</name>
    <dbReference type="NCBI Taxonomy" id="106207"/>
    <lineage>
        <taxon>Archaea</taxon>
        <taxon>Methanobacteriati</taxon>
        <taxon>Methanobacteriota</taxon>
        <taxon>Stenosarchaea group</taxon>
        <taxon>Methanomicrobia</taxon>
        <taxon>Methanomicrobiales</taxon>
        <taxon>Methanocalculaceae</taxon>
        <taxon>Methanocalculus</taxon>
    </lineage>
</organism>
<dbReference type="PANTHER" id="PTHR35864">
    <property type="entry name" value="ZINC METALLOPROTEASE MJ0611-RELATED"/>
    <property type="match status" value="1"/>
</dbReference>
<comment type="caution">
    <text evidence="2">The sequence shown here is derived from an EMBL/GenBank/DDBJ whole genome shotgun (WGS) entry which is preliminary data.</text>
</comment>
<dbReference type="AlphaFoldDB" id="A0ABD4TMJ6"/>
<feature type="transmembrane region" description="Helical" evidence="1">
    <location>
        <begin position="29"/>
        <end position="49"/>
    </location>
</feature>
<sequence length="210" mass="22484">MYIRSDLCSVGTTKFSCILFHLPLLEDCYAAFLLSLITVGVGFVLHELAHKFTAMRYGYWAEFQKDNQMLLVAVAIAALVGVVFSAPGATMIYGPTLSKRENGLISVAGPVTNLLLAIPFGLLFIAETMFGLGWFVMLVGAVGVKINAMLAAFNMLPFGPLDGKKVLAWNPLIFIVVIAVSFALLFGGAVLPVIVGGCGNCSPFFILLNL</sequence>